<evidence type="ECO:0000256" key="1">
    <source>
        <dbReference type="ARBA" id="ARBA00004888"/>
    </source>
</evidence>
<dbReference type="GO" id="GO:0005536">
    <property type="term" value="F:D-glucose binding"/>
    <property type="evidence" value="ECO:0007669"/>
    <property type="project" value="InterPro"/>
</dbReference>
<dbReference type="InterPro" id="IPR001312">
    <property type="entry name" value="Hexokinase"/>
</dbReference>
<dbReference type="PANTHER" id="PTHR19443:SF16">
    <property type="entry name" value="HEXOKINASE TYPE 1-RELATED"/>
    <property type="match status" value="1"/>
</dbReference>
<dbReference type="GO" id="GO:0005739">
    <property type="term" value="C:mitochondrion"/>
    <property type="evidence" value="ECO:0007669"/>
    <property type="project" value="TreeGrafter"/>
</dbReference>
<evidence type="ECO:0000313" key="16">
    <source>
        <dbReference type="Proteomes" id="UP000031668"/>
    </source>
</evidence>
<reference evidence="15 16" key="1">
    <citation type="journal article" date="2014" name="Genome Biol. Evol.">
        <title>The genome of the myxosporean Thelohanellus kitauei shows adaptations to nutrient acquisition within its fish host.</title>
        <authorList>
            <person name="Yang Y."/>
            <person name="Xiong J."/>
            <person name="Zhou Z."/>
            <person name="Huo F."/>
            <person name="Miao W."/>
            <person name="Ran C."/>
            <person name="Liu Y."/>
            <person name="Zhang J."/>
            <person name="Feng J."/>
            <person name="Wang M."/>
            <person name="Wang M."/>
            <person name="Wang L."/>
            <person name="Yao B."/>
        </authorList>
    </citation>
    <scope>NUCLEOTIDE SEQUENCE [LARGE SCALE GENOMIC DNA]</scope>
    <source>
        <strain evidence="15">Wuqing</strain>
    </source>
</reference>
<evidence type="ECO:0000256" key="12">
    <source>
        <dbReference type="RuleBase" id="RU362007"/>
    </source>
</evidence>
<dbReference type="GO" id="GO:0006096">
    <property type="term" value="P:glycolytic process"/>
    <property type="evidence" value="ECO:0007669"/>
    <property type="project" value="UniProtKB-UniPathway"/>
</dbReference>
<dbReference type="GO" id="GO:0008865">
    <property type="term" value="F:fructokinase activity"/>
    <property type="evidence" value="ECO:0007669"/>
    <property type="project" value="TreeGrafter"/>
</dbReference>
<evidence type="ECO:0000256" key="10">
    <source>
        <dbReference type="ARBA" id="ARBA00047905"/>
    </source>
</evidence>
<evidence type="ECO:0000259" key="13">
    <source>
        <dbReference type="Pfam" id="PF00349"/>
    </source>
</evidence>
<comment type="catalytic activity">
    <reaction evidence="10">
        <text>D-fructose + ATP = D-fructose 6-phosphate + ADP + H(+)</text>
        <dbReference type="Rhea" id="RHEA:16125"/>
        <dbReference type="ChEBI" id="CHEBI:15378"/>
        <dbReference type="ChEBI" id="CHEBI:30616"/>
        <dbReference type="ChEBI" id="CHEBI:37721"/>
        <dbReference type="ChEBI" id="CHEBI:61527"/>
        <dbReference type="ChEBI" id="CHEBI:456216"/>
        <dbReference type="EC" id="2.7.1.1"/>
    </reaction>
    <physiologicalReaction direction="left-to-right" evidence="10">
        <dbReference type="Rhea" id="RHEA:16126"/>
    </physiologicalReaction>
</comment>
<dbReference type="GO" id="GO:0005524">
    <property type="term" value="F:ATP binding"/>
    <property type="evidence" value="ECO:0007669"/>
    <property type="project" value="UniProtKB-UniRule"/>
</dbReference>
<feature type="domain" description="Hexokinase C-terminal" evidence="14">
    <location>
        <begin position="147"/>
        <end position="265"/>
    </location>
</feature>
<dbReference type="Gene3D" id="3.30.420.40">
    <property type="match status" value="1"/>
</dbReference>
<dbReference type="GO" id="GO:0005829">
    <property type="term" value="C:cytosol"/>
    <property type="evidence" value="ECO:0007669"/>
    <property type="project" value="TreeGrafter"/>
</dbReference>
<comment type="caution">
    <text evidence="15">The sequence shown here is derived from an EMBL/GenBank/DDBJ whole genome shotgun (WGS) entry which is preliminary data.</text>
</comment>
<comment type="similarity">
    <text evidence="3 12">Belongs to the hexokinase family.</text>
</comment>
<dbReference type="PANTHER" id="PTHR19443">
    <property type="entry name" value="HEXOKINASE"/>
    <property type="match status" value="1"/>
</dbReference>
<evidence type="ECO:0000256" key="8">
    <source>
        <dbReference type="ARBA" id="ARBA00023152"/>
    </source>
</evidence>
<name>A0A0C2IY83_THEKT</name>
<keyword evidence="5 12" id="KW-0547">Nucleotide-binding</keyword>
<comment type="pathway">
    <text evidence="1">Carbohydrate degradation; glycolysis; D-glyceraldehyde 3-phosphate and glycerone phosphate from D-glucose: step 1/4.</text>
</comment>
<keyword evidence="8 12" id="KW-0324">Glycolysis</keyword>
<dbReference type="UniPathway" id="UPA00109">
    <property type="reaction ID" value="UER00180"/>
</dbReference>
<comment type="catalytic activity">
    <reaction evidence="11">
        <text>D-glucose + ATP = D-glucose 6-phosphate + ADP + H(+)</text>
        <dbReference type="Rhea" id="RHEA:17825"/>
        <dbReference type="ChEBI" id="CHEBI:4167"/>
        <dbReference type="ChEBI" id="CHEBI:15378"/>
        <dbReference type="ChEBI" id="CHEBI:30616"/>
        <dbReference type="ChEBI" id="CHEBI:61548"/>
        <dbReference type="ChEBI" id="CHEBI:456216"/>
        <dbReference type="EC" id="2.7.1.1"/>
    </reaction>
    <physiologicalReaction direction="left-to-right" evidence="11">
        <dbReference type="Rhea" id="RHEA:17826"/>
    </physiologicalReaction>
</comment>
<comment type="pathway">
    <text evidence="2">Carbohydrate metabolism; hexose metabolism.</text>
</comment>
<proteinExistence type="inferred from homology"/>
<keyword evidence="4 12" id="KW-0808">Transferase</keyword>
<dbReference type="Gene3D" id="3.40.367.20">
    <property type="match status" value="1"/>
</dbReference>
<dbReference type="GO" id="GO:0001678">
    <property type="term" value="P:intracellular glucose homeostasis"/>
    <property type="evidence" value="ECO:0007669"/>
    <property type="project" value="InterPro"/>
</dbReference>
<evidence type="ECO:0000256" key="5">
    <source>
        <dbReference type="ARBA" id="ARBA00022741"/>
    </source>
</evidence>
<evidence type="ECO:0000256" key="9">
    <source>
        <dbReference type="ARBA" id="ARBA00044613"/>
    </source>
</evidence>
<evidence type="ECO:0000256" key="3">
    <source>
        <dbReference type="ARBA" id="ARBA00009225"/>
    </source>
</evidence>
<keyword evidence="16" id="KW-1185">Reference proteome</keyword>
<keyword evidence="7 12" id="KW-0067">ATP-binding</keyword>
<keyword evidence="6 12" id="KW-0418">Kinase</keyword>
<evidence type="ECO:0000256" key="11">
    <source>
        <dbReference type="ARBA" id="ARBA00048160"/>
    </source>
</evidence>
<dbReference type="Proteomes" id="UP000031668">
    <property type="component" value="Unassembled WGS sequence"/>
</dbReference>
<dbReference type="Pfam" id="PF00349">
    <property type="entry name" value="Hexokinase_1"/>
    <property type="match status" value="1"/>
</dbReference>
<dbReference type="SUPFAM" id="SSF53067">
    <property type="entry name" value="Actin-like ATPase domain"/>
    <property type="match status" value="2"/>
</dbReference>
<dbReference type="InterPro" id="IPR043129">
    <property type="entry name" value="ATPase_NBD"/>
</dbReference>
<accession>A0A0C2IY83</accession>
<dbReference type="EC" id="2.7.1.-" evidence="12"/>
<feature type="domain" description="Hexokinase N-terminal" evidence="13">
    <location>
        <begin position="28"/>
        <end position="139"/>
    </location>
</feature>
<dbReference type="PROSITE" id="PS51748">
    <property type="entry name" value="HEXOKINASE_2"/>
    <property type="match status" value="1"/>
</dbReference>
<dbReference type="PRINTS" id="PR00475">
    <property type="entry name" value="HEXOKINASE"/>
</dbReference>
<dbReference type="UniPathway" id="UPA00242"/>
<dbReference type="InterPro" id="IPR022672">
    <property type="entry name" value="Hexokinase_N"/>
</dbReference>
<dbReference type="OrthoDB" id="419537at2759"/>
<evidence type="ECO:0000313" key="15">
    <source>
        <dbReference type="EMBL" id="KII61817.1"/>
    </source>
</evidence>
<dbReference type="EMBL" id="JWZT01005236">
    <property type="protein sequence ID" value="KII61817.1"/>
    <property type="molecule type" value="Genomic_DNA"/>
</dbReference>
<evidence type="ECO:0000256" key="2">
    <source>
        <dbReference type="ARBA" id="ARBA00005028"/>
    </source>
</evidence>
<organism evidence="15 16">
    <name type="scientific">Thelohanellus kitauei</name>
    <name type="common">Myxosporean</name>
    <dbReference type="NCBI Taxonomy" id="669202"/>
    <lineage>
        <taxon>Eukaryota</taxon>
        <taxon>Metazoa</taxon>
        <taxon>Cnidaria</taxon>
        <taxon>Myxozoa</taxon>
        <taxon>Myxosporea</taxon>
        <taxon>Bivalvulida</taxon>
        <taxon>Platysporina</taxon>
        <taxon>Myxobolidae</taxon>
        <taxon>Thelohanellus</taxon>
    </lineage>
</organism>
<gene>
    <name evidence="15" type="ORF">RF11_10085</name>
</gene>
<dbReference type="AlphaFoldDB" id="A0A0C2IY83"/>
<dbReference type="GO" id="GO:0004340">
    <property type="term" value="F:glucokinase activity"/>
    <property type="evidence" value="ECO:0007669"/>
    <property type="project" value="TreeGrafter"/>
</dbReference>
<evidence type="ECO:0000256" key="7">
    <source>
        <dbReference type="ARBA" id="ARBA00022840"/>
    </source>
</evidence>
<dbReference type="GO" id="GO:0006006">
    <property type="term" value="P:glucose metabolic process"/>
    <property type="evidence" value="ECO:0007669"/>
    <property type="project" value="TreeGrafter"/>
</dbReference>
<sequence length="277" mass="31475">MWAIRDPESWWHVYEVLGISVENKRLFIFPQKFQVPHDIQTGTGIQLFDYLADWINEAFVTLGFKDVDVEVIGFTFSFPCLQKEINFGELIRWTKGYSATGVENQDAVAMLREACKKKSLNSHDFVLINDTAGTLLCAAFELEKCTVGVINWSWTNACYIEKISDVKSIKGQTNYESVIINAELGSFGEHNELDPYSTEFDSLVDKQSINSGQQTFEKMISGMNLGENVLIVIIRASDRGILFIRGTPKEMKEKSSFFTSIMSNVYFKAVFIQNFQA</sequence>
<dbReference type="InterPro" id="IPR022673">
    <property type="entry name" value="Hexokinase_C"/>
</dbReference>
<protein>
    <recommendedName>
        <fullName evidence="12">Phosphotransferase</fullName>
        <ecNumber evidence="12">2.7.1.-</ecNumber>
    </recommendedName>
</protein>
<comment type="catalytic activity">
    <reaction evidence="9">
        <text>a D-hexose + ATP = a D-hexose 6-phosphate + ADP + H(+)</text>
        <dbReference type="Rhea" id="RHEA:22740"/>
        <dbReference type="ChEBI" id="CHEBI:4194"/>
        <dbReference type="ChEBI" id="CHEBI:15378"/>
        <dbReference type="ChEBI" id="CHEBI:30616"/>
        <dbReference type="ChEBI" id="CHEBI:229467"/>
        <dbReference type="ChEBI" id="CHEBI:456216"/>
        <dbReference type="EC" id="2.7.1.1"/>
    </reaction>
    <physiologicalReaction direction="left-to-right" evidence="9">
        <dbReference type="Rhea" id="RHEA:22741"/>
    </physiologicalReaction>
</comment>
<evidence type="ECO:0000259" key="14">
    <source>
        <dbReference type="Pfam" id="PF03727"/>
    </source>
</evidence>
<dbReference type="Pfam" id="PF03727">
    <property type="entry name" value="Hexokinase_2"/>
    <property type="match status" value="1"/>
</dbReference>
<evidence type="ECO:0000256" key="4">
    <source>
        <dbReference type="ARBA" id="ARBA00022679"/>
    </source>
</evidence>
<evidence type="ECO:0000256" key="6">
    <source>
        <dbReference type="ARBA" id="ARBA00022777"/>
    </source>
</evidence>